<accession>M3CYW5</accession>
<dbReference type="AlphaFoldDB" id="M3CYW5"/>
<evidence type="ECO:0000313" key="2">
    <source>
        <dbReference type="EMBL" id="EMF09854.1"/>
    </source>
</evidence>
<proteinExistence type="predicted"/>
<dbReference type="RefSeq" id="XP_016757975.1">
    <property type="nucleotide sequence ID" value="XM_016902163.1"/>
</dbReference>
<name>M3CYW5_SPHMS</name>
<dbReference type="EMBL" id="KB456268">
    <property type="protein sequence ID" value="EMF09854.1"/>
    <property type="molecule type" value="Genomic_DNA"/>
</dbReference>
<sequence length="105" mass="12231">MPDISETRTRTRCCIMQTLGHAINPPRTFHEFEELQTTLPQQMIDIQPQRDHDALKTLSSYRHFLRARISMSERIADDSATADDRCSTSTRSRCEEDTSYVHEFP</sequence>
<evidence type="ECO:0000256" key="1">
    <source>
        <dbReference type="SAM" id="MobiDB-lite"/>
    </source>
</evidence>
<keyword evidence="3" id="KW-1185">Reference proteome</keyword>
<protein>
    <submittedName>
        <fullName evidence="2">Uncharacterized protein</fullName>
    </submittedName>
</protein>
<dbReference type="Proteomes" id="UP000016931">
    <property type="component" value="Unassembled WGS sequence"/>
</dbReference>
<dbReference type="HOGENOM" id="CLU_2238294_0_0_1"/>
<feature type="region of interest" description="Disordered" evidence="1">
    <location>
        <begin position="79"/>
        <end position="105"/>
    </location>
</feature>
<organism evidence="2 3">
    <name type="scientific">Sphaerulina musiva (strain SO2202)</name>
    <name type="common">Poplar stem canker fungus</name>
    <name type="synonym">Septoria musiva</name>
    <dbReference type="NCBI Taxonomy" id="692275"/>
    <lineage>
        <taxon>Eukaryota</taxon>
        <taxon>Fungi</taxon>
        <taxon>Dikarya</taxon>
        <taxon>Ascomycota</taxon>
        <taxon>Pezizomycotina</taxon>
        <taxon>Dothideomycetes</taxon>
        <taxon>Dothideomycetidae</taxon>
        <taxon>Mycosphaerellales</taxon>
        <taxon>Mycosphaerellaceae</taxon>
        <taxon>Sphaerulina</taxon>
    </lineage>
</organism>
<dbReference type="GeneID" id="27899300"/>
<gene>
    <name evidence="2" type="ORF">SEPMUDRAFT_127606</name>
</gene>
<evidence type="ECO:0000313" key="3">
    <source>
        <dbReference type="Proteomes" id="UP000016931"/>
    </source>
</evidence>
<reference evidence="2 3" key="1">
    <citation type="journal article" date="2012" name="PLoS Pathog.">
        <title>Diverse lifestyles and strategies of plant pathogenesis encoded in the genomes of eighteen Dothideomycetes fungi.</title>
        <authorList>
            <person name="Ohm R.A."/>
            <person name="Feau N."/>
            <person name="Henrissat B."/>
            <person name="Schoch C.L."/>
            <person name="Horwitz B.A."/>
            <person name="Barry K.W."/>
            <person name="Condon B.J."/>
            <person name="Copeland A.C."/>
            <person name="Dhillon B."/>
            <person name="Glaser F."/>
            <person name="Hesse C.N."/>
            <person name="Kosti I."/>
            <person name="LaButti K."/>
            <person name="Lindquist E.A."/>
            <person name="Lucas S."/>
            <person name="Salamov A.A."/>
            <person name="Bradshaw R.E."/>
            <person name="Ciuffetti L."/>
            <person name="Hamelin R.C."/>
            <person name="Kema G.H.J."/>
            <person name="Lawrence C."/>
            <person name="Scott J.A."/>
            <person name="Spatafora J.W."/>
            <person name="Turgeon B.G."/>
            <person name="de Wit P.J.G.M."/>
            <person name="Zhong S."/>
            <person name="Goodwin S.B."/>
            <person name="Grigoriev I.V."/>
        </authorList>
    </citation>
    <scope>NUCLEOTIDE SEQUENCE [LARGE SCALE GENOMIC DNA]</scope>
    <source>
        <strain evidence="2 3">SO2202</strain>
    </source>
</reference>